<dbReference type="AlphaFoldDB" id="A0A1C6TES7"/>
<proteinExistence type="inferred from homology"/>
<evidence type="ECO:0000256" key="4">
    <source>
        <dbReference type="SAM" id="MobiDB-lite"/>
    </source>
</evidence>
<reference evidence="6" key="1">
    <citation type="submission" date="2016-06" db="EMBL/GenBank/DDBJ databases">
        <authorList>
            <person name="Varghese N."/>
            <person name="Submissions Spin"/>
        </authorList>
    </citation>
    <scope>NUCLEOTIDE SEQUENCE [LARGE SCALE GENOMIC DNA]</scope>
    <source>
        <strain evidence="6">DSM 43817</strain>
    </source>
</reference>
<evidence type="ECO:0000313" key="6">
    <source>
        <dbReference type="Proteomes" id="UP000198959"/>
    </source>
</evidence>
<dbReference type="Pfam" id="PF05121">
    <property type="entry name" value="GvpK"/>
    <property type="match status" value="1"/>
</dbReference>
<keyword evidence="6" id="KW-1185">Reference proteome</keyword>
<gene>
    <name evidence="5" type="ORF">GA0074692_5699</name>
</gene>
<dbReference type="EMBL" id="FMHW01000002">
    <property type="protein sequence ID" value="SCL40251.1"/>
    <property type="molecule type" value="Genomic_DNA"/>
</dbReference>
<dbReference type="GO" id="GO:0031411">
    <property type="term" value="C:gas vesicle"/>
    <property type="evidence" value="ECO:0007669"/>
    <property type="project" value="UniProtKB-SubCell"/>
</dbReference>
<dbReference type="PANTHER" id="PTHR40137:SF2">
    <property type="entry name" value="PROTEIN GVPK 1"/>
    <property type="match status" value="1"/>
</dbReference>
<dbReference type="PANTHER" id="PTHR40137">
    <property type="entry name" value="PROTEIN GVPK 1"/>
    <property type="match status" value="1"/>
</dbReference>
<evidence type="ECO:0000256" key="1">
    <source>
        <dbReference type="ARBA" id="ARBA00022987"/>
    </source>
</evidence>
<comment type="similarity">
    <text evidence="3">Belongs to the gas vesicle GvpK family.</text>
</comment>
<name>A0A1C6TES7_9ACTN</name>
<organism evidence="5 6">
    <name type="scientific">Micromonospora pallida</name>
    <dbReference type="NCBI Taxonomy" id="145854"/>
    <lineage>
        <taxon>Bacteria</taxon>
        <taxon>Bacillati</taxon>
        <taxon>Actinomycetota</taxon>
        <taxon>Actinomycetes</taxon>
        <taxon>Micromonosporales</taxon>
        <taxon>Micromonosporaceae</taxon>
        <taxon>Micromonospora</taxon>
    </lineage>
</organism>
<dbReference type="Proteomes" id="UP000198959">
    <property type="component" value="Unassembled WGS sequence"/>
</dbReference>
<keyword evidence="1" id="KW-0304">Gas vesicle</keyword>
<protein>
    <submittedName>
        <fullName evidence="5">Gas vesicle protein K</fullName>
    </submittedName>
</protein>
<dbReference type="InterPro" id="IPR007805">
    <property type="entry name" value="GvpK"/>
</dbReference>
<accession>A0A1C6TES7</accession>
<dbReference type="RefSeq" id="WP_218106720.1">
    <property type="nucleotide sequence ID" value="NZ_FMHW01000002.1"/>
</dbReference>
<feature type="region of interest" description="Disordered" evidence="4">
    <location>
        <begin position="1"/>
        <end position="57"/>
    </location>
</feature>
<sequence length="173" mass="18223">MTGQDDAAVPTPREEAAAPTAQPQPAAPTAGHEAAAPTSTHETAAPTEAAAPAPRDEAAALAAALGEPQWQAPRVTPLDRRLAVDRDSVEKGLASLVLTVIELLRQLMERQALRRVEVGDLTDEQVERIGVTLMALEEQMTGLREHFGLAPEDLNLDLGPLGPLLPTEDLGPA</sequence>
<evidence type="ECO:0000256" key="3">
    <source>
        <dbReference type="ARBA" id="ARBA00035659"/>
    </source>
</evidence>
<dbReference type="STRING" id="145854.GA0074692_5699"/>
<dbReference type="GO" id="GO:0031412">
    <property type="term" value="P:gas vesicle organization"/>
    <property type="evidence" value="ECO:0007669"/>
    <property type="project" value="InterPro"/>
</dbReference>
<evidence type="ECO:0000256" key="2">
    <source>
        <dbReference type="ARBA" id="ARBA00035108"/>
    </source>
</evidence>
<feature type="compositionally biased region" description="Low complexity" evidence="4">
    <location>
        <begin position="7"/>
        <end position="57"/>
    </location>
</feature>
<comment type="subcellular location">
    <subcellularLocation>
        <location evidence="2">Gas vesicle</location>
    </subcellularLocation>
</comment>
<evidence type="ECO:0000313" key="5">
    <source>
        <dbReference type="EMBL" id="SCL40251.1"/>
    </source>
</evidence>